<evidence type="ECO:0000313" key="12">
    <source>
        <dbReference type="EMBL" id="KAA0713150.1"/>
    </source>
</evidence>
<evidence type="ECO:0000256" key="4">
    <source>
        <dbReference type="ARBA" id="ARBA00022824"/>
    </source>
</evidence>
<keyword evidence="2" id="KW-0813">Transport</keyword>
<comment type="caution">
    <text evidence="12">The sequence shown here is derived from an EMBL/GenBank/DDBJ whole genome shotgun (WGS) entry which is preliminary data.</text>
</comment>
<feature type="compositionally biased region" description="Basic residues" evidence="9">
    <location>
        <begin position="174"/>
        <end position="183"/>
    </location>
</feature>
<dbReference type="PROSITE" id="PS51847">
    <property type="entry name" value="SMP"/>
    <property type="match status" value="1"/>
</dbReference>
<evidence type="ECO:0000256" key="2">
    <source>
        <dbReference type="ARBA" id="ARBA00022448"/>
    </source>
</evidence>
<feature type="compositionally biased region" description="Acidic residues" evidence="9">
    <location>
        <begin position="840"/>
        <end position="857"/>
    </location>
</feature>
<feature type="region of interest" description="Disordered" evidence="9">
    <location>
        <begin position="1"/>
        <end position="21"/>
    </location>
</feature>
<feature type="compositionally biased region" description="Polar residues" evidence="9">
    <location>
        <begin position="186"/>
        <end position="206"/>
    </location>
</feature>
<keyword evidence="7" id="KW-0446">Lipid-binding</keyword>
<keyword evidence="5 10" id="KW-1133">Transmembrane helix</keyword>
<dbReference type="GO" id="GO:0005789">
    <property type="term" value="C:endoplasmic reticulum membrane"/>
    <property type="evidence" value="ECO:0007669"/>
    <property type="project" value="UniProtKB-SubCell"/>
</dbReference>
<keyword evidence="6" id="KW-0445">Lipid transport</keyword>
<feature type="transmembrane region" description="Helical" evidence="10">
    <location>
        <begin position="404"/>
        <end position="422"/>
    </location>
</feature>
<keyword evidence="8 10" id="KW-0472">Membrane</keyword>
<dbReference type="GO" id="GO:0008289">
    <property type="term" value="F:lipid binding"/>
    <property type="evidence" value="ECO:0007669"/>
    <property type="project" value="UniProtKB-KW"/>
</dbReference>
<gene>
    <name evidence="12" type="ORF">E1301_Tti013586</name>
</gene>
<keyword evidence="13" id="KW-1185">Reference proteome</keyword>
<feature type="region of interest" description="Disordered" evidence="9">
    <location>
        <begin position="628"/>
        <end position="648"/>
    </location>
</feature>
<keyword evidence="3 10" id="KW-0812">Transmembrane</keyword>
<evidence type="ECO:0000313" key="13">
    <source>
        <dbReference type="Proteomes" id="UP000324632"/>
    </source>
</evidence>
<evidence type="ECO:0000256" key="7">
    <source>
        <dbReference type="ARBA" id="ARBA00023121"/>
    </source>
</evidence>
<evidence type="ECO:0000256" key="5">
    <source>
        <dbReference type="ARBA" id="ARBA00022989"/>
    </source>
</evidence>
<feature type="compositionally biased region" description="Low complexity" evidence="9">
    <location>
        <begin position="632"/>
        <end position="647"/>
    </location>
</feature>
<feature type="transmembrane region" description="Helical" evidence="10">
    <location>
        <begin position="427"/>
        <end position="448"/>
    </location>
</feature>
<proteinExistence type="predicted"/>
<reference evidence="12 13" key="1">
    <citation type="journal article" date="2019" name="Mol. Ecol. Resour.">
        <title>Chromosome-level genome assembly of Triplophysa tibetana, a fish adapted to the harsh high-altitude environment of the Tibetan Plateau.</title>
        <authorList>
            <person name="Yang X."/>
            <person name="Liu H."/>
            <person name="Ma Z."/>
            <person name="Zou Y."/>
            <person name="Zou M."/>
            <person name="Mao Y."/>
            <person name="Li X."/>
            <person name="Wang H."/>
            <person name="Chen T."/>
            <person name="Wang W."/>
            <person name="Yang R."/>
        </authorList>
    </citation>
    <scope>NUCLEOTIDE SEQUENCE [LARGE SCALE GENOMIC DNA]</scope>
    <source>
        <strain evidence="12">TTIB1903HZAU</strain>
        <tissue evidence="12">Muscle</tissue>
    </source>
</reference>
<evidence type="ECO:0000256" key="3">
    <source>
        <dbReference type="ARBA" id="ARBA00022692"/>
    </source>
</evidence>
<dbReference type="EMBL" id="SOYY01000013">
    <property type="protein sequence ID" value="KAA0713150.1"/>
    <property type="molecule type" value="Genomic_DNA"/>
</dbReference>
<feature type="region of interest" description="Disordered" evidence="9">
    <location>
        <begin position="163"/>
        <end position="206"/>
    </location>
</feature>
<evidence type="ECO:0000259" key="11">
    <source>
        <dbReference type="PROSITE" id="PS51847"/>
    </source>
</evidence>
<evidence type="ECO:0000256" key="8">
    <source>
        <dbReference type="ARBA" id="ARBA00023136"/>
    </source>
</evidence>
<sequence length="1027" mass="114930">MSIGQRGQVDQPMLSTAQPNSSCKLQVQRSQSQNNITIHFSALGKEDEEESLYDTIENESDEDVTALEAKEHIFYECEINSEGDDASGVLSDESKPLPSISSQHNTLCLEESVSIPVQLGSAMAAEEPAPSNPTQSSPSKSVSLPSMDKAFLSLMKSLSIDVEPREGIPAPPSMRHRKLKKGLVKSWSTETSQDSSGSNRSSESPLQLLRQFTQPRSSSAWDSKTAPLSSLISTDKNTYSFKVSEVEARFEDTKRRLSEVISDPLNLFSKLIGDEGTIYRPKALSSSMSELGSSSTIYDHLEGNKNYSIKEEEDIVDDKDTSGVVELALADDSRTVKPTSSSLDLGKCSMSALAKQEYEEFCELYSDEFDSYTEPDGDCDGINGENNQSVDMEDDLDVEPTSNIPYKTLLGLTLLIYGYFVLPFPPYICGIFMGIALGFMLTIGAVWLSGPKQTGKANRFQKRFWNVAHLDIKEPDIFKGWMNEIQDYDPETYHATMTRSVFVRLEGSMLRLSTPSKNIPRRASYAEPKPDITHISQKIYKLTDSKVVLVPQSLARKRIWNKKYPICIELGKQEDFISKAEEEHSEISKEGEIEETFVTLYLFGRTGREKEEWFRRILLASKHKSEAPQKVSSLPESKSSLPLSHSSSSRDLDELTVSAKHKPLMDYNTYMAKYMSLQTANSVAASPMQSQHSSPELSKKQLHVFDLQLPSSPVNEDSPVSWLNAIVGRIAWDFLREKEWVDFVSKKIQMKLSKIRLPYFMNELKLTELDMGHSTPRILSASQPSVDHQGLWVDLEISFKGSFLMTLETKMNLVRLGKEGEGLGEIGKEGIRPRTYCLADSDEESSSAGSSDEEETAENVSDKSIPLGAEGYIGIHKPSKIMRFVDKIAKNKYFKKATETEFIKKKMEEVSNTPLLLTVELRECKGILAVNIPPPPTDRIWYGFRSPPHLELKAQPKLGERKVTLAPVTDWIENKLDKEFQKLLVMPNMDDVWLDIMHSATDTRSGTSDAKSGQNASEAEIWGSEDA</sequence>
<dbReference type="CDD" id="cd21675">
    <property type="entry name" value="SMP_TEX2"/>
    <property type="match status" value="1"/>
</dbReference>
<protein>
    <submittedName>
        <fullName evidence="12">Testis-expressed protein 2</fullName>
    </submittedName>
</protein>
<evidence type="ECO:0000256" key="10">
    <source>
        <dbReference type="SAM" id="Phobius"/>
    </source>
</evidence>
<feature type="compositionally biased region" description="Low complexity" evidence="9">
    <location>
        <begin position="132"/>
        <end position="144"/>
    </location>
</feature>
<organism evidence="12 13">
    <name type="scientific">Triplophysa tibetana</name>
    <dbReference type="NCBI Taxonomy" id="1572043"/>
    <lineage>
        <taxon>Eukaryota</taxon>
        <taxon>Metazoa</taxon>
        <taxon>Chordata</taxon>
        <taxon>Craniata</taxon>
        <taxon>Vertebrata</taxon>
        <taxon>Euteleostomi</taxon>
        <taxon>Actinopterygii</taxon>
        <taxon>Neopterygii</taxon>
        <taxon>Teleostei</taxon>
        <taxon>Ostariophysi</taxon>
        <taxon>Cypriniformes</taxon>
        <taxon>Nemacheilidae</taxon>
        <taxon>Triplophysa</taxon>
    </lineage>
</organism>
<feature type="region of interest" description="Disordered" evidence="9">
    <location>
        <begin position="1002"/>
        <end position="1027"/>
    </location>
</feature>
<keyword evidence="4" id="KW-0256">Endoplasmic reticulum</keyword>
<feature type="region of interest" description="Disordered" evidence="9">
    <location>
        <begin position="123"/>
        <end position="144"/>
    </location>
</feature>
<feature type="compositionally biased region" description="Polar residues" evidence="9">
    <location>
        <begin position="1002"/>
        <end position="1017"/>
    </location>
</feature>
<dbReference type="GO" id="GO:0006869">
    <property type="term" value="P:lipid transport"/>
    <property type="evidence" value="ECO:0007669"/>
    <property type="project" value="UniProtKB-KW"/>
</dbReference>
<name>A0A5A9NTU3_9TELE</name>
<dbReference type="PANTHER" id="PTHR13466:SF2">
    <property type="entry name" value="TESTIS-EXPRESSED PROTEIN 2"/>
    <property type="match status" value="1"/>
</dbReference>
<dbReference type="Proteomes" id="UP000324632">
    <property type="component" value="Chromosome 13"/>
</dbReference>
<evidence type="ECO:0000256" key="6">
    <source>
        <dbReference type="ARBA" id="ARBA00023055"/>
    </source>
</evidence>
<feature type="region of interest" description="Disordered" evidence="9">
    <location>
        <begin position="839"/>
        <end position="863"/>
    </location>
</feature>
<dbReference type="InterPro" id="IPR031468">
    <property type="entry name" value="SMP_LBD"/>
</dbReference>
<dbReference type="AlphaFoldDB" id="A0A5A9NTU3"/>
<accession>A0A5A9NTU3</accession>
<feature type="domain" description="SMP-LTD" evidence="11">
    <location>
        <begin position="716"/>
        <end position="995"/>
    </location>
</feature>
<evidence type="ECO:0000256" key="9">
    <source>
        <dbReference type="SAM" id="MobiDB-lite"/>
    </source>
</evidence>
<evidence type="ECO:0000256" key="1">
    <source>
        <dbReference type="ARBA" id="ARBA00004586"/>
    </source>
</evidence>
<dbReference type="PANTHER" id="PTHR13466">
    <property type="entry name" value="TEX2 PROTEIN-RELATED"/>
    <property type="match status" value="1"/>
</dbReference>
<comment type="subcellular location">
    <subcellularLocation>
        <location evidence="1">Endoplasmic reticulum membrane</location>
    </subcellularLocation>
</comment>